<evidence type="ECO:0000313" key="3">
    <source>
        <dbReference type="Proteomes" id="UP000663832"/>
    </source>
</evidence>
<evidence type="ECO:0000313" key="2">
    <source>
        <dbReference type="EMBL" id="CAF1575584.1"/>
    </source>
</evidence>
<dbReference type="Proteomes" id="UP000663877">
    <property type="component" value="Unassembled WGS sequence"/>
</dbReference>
<gene>
    <name evidence="1" type="ORF">BJG266_LOCUS32278</name>
    <name evidence="2" type="ORF">QVE165_LOCUS49337</name>
</gene>
<proteinExistence type="predicted"/>
<name>A0A815DTE8_9BILA</name>
<protein>
    <submittedName>
        <fullName evidence="1">Uncharacterized protein</fullName>
    </submittedName>
</protein>
<comment type="caution">
    <text evidence="1">The sequence shown here is derived from an EMBL/GenBank/DDBJ whole genome shotgun (WGS) entry which is preliminary data.</text>
</comment>
<sequence>MLGQGQQHSGDDGRWNGIDIGAVEHGKNMKRVLLRVSGNARQIGALRILRVQGLANRVNEPSLGGMKALDFLKWPPWR</sequence>
<organism evidence="1 4">
    <name type="scientific">Adineta steineri</name>
    <dbReference type="NCBI Taxonomy" id="433720"/>
    <lineage>
        <taxon>Eukaryota</taxon>
        <taxon>Metazoa</taxon>
        <taxon>Spiralia</taxon>
        <taxon>Gnathifera</taxon>
        <taxon>Rotifera</taxon>
        <taxon>Eurotatoria</taxon>
        <taxon>Bdelloidea</taxon>
        <taxon>Adinetida</taxon>
        <taxon>Adinetidae</taxon>
        <taxon>Adineta</taxon>
    </lineage>
</organism>
<dbReference type="EMBL" id="CAJNOM010000889">
    <property type="protein sequence ID" value="CAF1575584.1"/>
    <property type="molecule type" value="Genomic_DNA"/>
</dbReference>
<accession>A0A815DTE8</accession>
<evidence type="ECO:0000313" key="4">
    <source>
        <dbReference type="Proteomes" id="UP000663877"/>
    </source>
</evidence>
<reference evidence="1" key="1">
    <citation type="submission" date="2021-02" db="EMBL/GenBank/DDBJ databases">
        <authorList>
            <person name="Nowell W R."/>
        </authorList>
    </citation>
    <scope>NUCLEOTIDE SEQUENCE</scope>
</reference>
<dbReference type="AlphaFoldDB" id="A0A815DTE8"/>
<dbReference type="EMBL" id="CAJNOI010000529">
    <property type="protein sequence ID" value="CAF1300893.1"/>
    <property type="molecule type" value="Genomic_DNA"/>
</dbReference>
<evidence type="ECO:0000313" key="1">
    <source>
        <dbReference type="EMBL" id="CAF1300893.1"/>
    </source>
</evidence>
<dbReference type="Proteomes" id="UP000663832">
    <property type="component" value="Unassembled WGS sequence"/>
</dbReference>
<keyword evidence="3" id="KW-1185">Reference proteome</keyword>